<proteinExistence type="predicted"/>
<dbReference type="SUPFAM" id="SSF56519">
    <property type="entry name" value="Penicillin binding protein dimerisation domain"/>
    <property type="match status" value="1"/>
</dbReference>
<evidence type="ECO:0000256" key="11">
    <source>
        <dbReference type="ARBA" id="ARBA00022989"/>
    </source>
</evidence>
<evidence type="ECO:0000256" key="13">
    <source>
        <dbReference type="ARBA" id="ARBA00023316"/>
    </source>
</evidence>
<evidence type="ECO:0000256" key="7">
    <source>
        <dbReference type="ARBA" id="ARBA00022692"/>
    </source>
</evidence>
<feature type="transmembrane region" description="Helical" evidence="14">
    <location>
        <begin position="20"/>
        <end position="37"/>
    </location>
</feature>
<keyword evidence="6" id="KW-0645">Protease</keyword>
<reference evidence="18" key="1">
    <citation type="submission" date="2016-10" db="EMBL/GenBank/DDBJ databases">
        <authorList>
            <person name="Varghese N."/>
            <person name="Submissions S."/>
        </authorList>
    </citation>
    <scope>NUCLEOTIDE SEQUENCE [LARGE SCALE GENOMIC DNA]</scope>
    <source>
        <strain evidence="18">CGMCC 1.7655</strain>
    </source>
</reference>
<dbReference type="InterPro" id="IPR017790">
    <property type="entry name" value="Penicillin-binding_protein_2"/>
</dbReference>
<dbReference type="Pfam" id="PF03717">
    <property type="entry name" value="PBP_dimer"/>
    <property type="match status" value="1"/>
</dbReference>
<dbReference type="GO" id="GO:0008360">
    <property type="term" value="P:regulation of cell shape"/>
    <property type="evidence" value="ECO:0007669"/>
    <property type="project" value="UniProtKB-KW"/>
</dbReference>
<keyword evidence="18" id="KW-1185">Reference proteome</keyword>
<dbReference type="GO" id="GO:0009252">
    <property type="term" value="P:peptidoglycan biosynthetic process"/>
    <property type="evidence" value="ECO:0007669"/>
    <property type="project" value="UniProtKB-KW"/>
</dbReference>
<dbReference type="STRING" id="525640.SAMN04487971_12517"/>
<keyword evidence="12 14" id="KW-0472">Membrane</keyword>
<accession>A0A1G9N1P7</accession>
<dbReference type="InterPro" id="IPR005311">
    <property type="entry name" value="PBP_dimer"/>
</dbReference>
<evidence type="ECO:0000259" key="15">
    <source>
        <dbReference type="Pfam" id="PF00905"/>
    </source>
</evidence>
<evidence type="ECO:0000256" key="9">
    <source>
        <dbReference type="ARBA" id="ARBA00022960"/>
    </source>
</evidence>
<evidence type="ECO:0000259" key="16">
    <source>
        <dbReference type="Pfam" id="PF03717"/>
    </source>
</evidence>
<keyword evidence="4" id="KW-0997">Cell inner membrane</keyword>
<dbReference type="SUPFAM" id="SSF56601">
    <property type="entry name" value="beta-lactamase/transpeptidase-like"/>
    <property type="match status" value="1"/>
</dbReference>
<feature type="domain" description="Penicillin-binding protein dimerisation" evidence="16">
    <location>
        <begin position="63"/>
        <end position="236"/>
    </location>
</feature>
<gene>
    <name evidence="17" type="ORF">SAMN04487971_12517</name>
</gene>
<name>A0A1G9N1P7_9RHOB</name>
<evidence type="ECO:0000256" key="5">
    <source>
        <dbReference type="ARBA" id="ARBA00022645"/>
    </source>
</evidence>
<evidence type="ECO:0000256" key="2">
    <source>
        <dbReference type="ARBA" id="ARBA00004236"/>
    </source>
</evidence>
<keyword evidence="13" id="KW-0961">Cell wall biogenesis/degradation</keyword>
<comment type="subcellular location">
    <subcellularLocation>
        <location evidence="2">Cell membrane</location>
    </subcellularLocation>
    <subcellularLocation>
        <location evidence="1">Membrane</location>
        <topology evidence="1">Single-pass membrane protein</topology>
    </subcellularLocation>
</comment>
<dbReference type="GO" id="GO:0071972">
    <property type="term" value="F:peptidoglycan L,D-transpeptidase activity"/>
    <property type="evidence" value="ECO:0007669"/>
    <property type="project" value="TreeGrafter"/>
</dbReference>
<dbReference type="Pfam" id="PF00905">
    <property type="entry name" value="Transpeptidase"/>
    <property type="match status" value="1"/>
</dbReference>
<keyword evidence="8" id="KW-0378">Hydrolase</keyword>
<dbReference type="InterPro" id="IPR012338">
    <property type="entry name" value="Beta-lactam/transpept-like"/>
</dbReference>
<keyword evidence="5" id="KW-0121">Carboxypeptidase</keyword>
<dbReference type="Gene3D" id="3.90.1310.10">
    <property type="entry name" value="Penicillin-binding protein 2a (Domain 2)"/>
    <property type="match status" value="1"/>
</dbReference>
<organism evidence="17 18">
    <name type="scientific">Paracoccus chinensis</name>
    <dbReference type="NCBI Taxonomy" id="525640"/>
    <lineage>
        <taxon>Bacteria</taxon>
        <taxon>Pseudomonadati</taxon>
        <taxon>Pseudomonadota</taxon>
        <taxon>Alphaproteobacteria</taxon>
        <taxon>Rhodobacterales</taxon>
        <taxon>Paracoccaceae</taxon>
        <taxon>Paracoccus</taxon>
    </lineage>
</organism>
<evidence type="ECO:0000256" key="6">
    <source>
        <dbReference type="ARBA" id="ARBA00022670"/>
    </source>
</evidence>
<evidence type="ECO:0000256" key="12">
    <source>
        <dbReference type="ARBA" id="ARBA00023136"/>
    </source>
</evidence>
<dbReference type="GO" id="GO:0006508">
    <property type="term" value="P:proteolysis"/>
    <property type="evidence" value="ECO:0007669"/>
    <property type="project" value="UniProtKB-KW"/>
</dbReference>
<dbReference type="Gene3D" id="3.40.710.10">
    <property type="entry name" value="DD-peptidase/beta-lactamase superfamily"/>
    <property type="match status" value="1"/>
</dbReference>
<dbReference type="GO" id="GO:0009002">
    <property type="term" value="F:serine-type D-Ala-D-Ala carboxypeptidase activity"/>
    <property type="evidence" value="ECO:0007669"/>
    <property type="project" value="InterPro"/>
</dbReference>
<dbReference type="InterPro" id="IPR050515">
    <property type="entry name" value="Beta-lactam/transpept"/>
</dbReference>
<dbReference type="InterPro" id="IPR036138">
    <property type="entry name" value="PBP_dimer_sf"/>
</dbReference>
<keyword evidence="10" id="KW-0573">Peptidoglycan synthesis</keyword>
<dbReference type="InterPro" id="IPR001460">
    <property type="entry name" value="PCN-bd_Tpept"/>
</dbReference>
<keyword evidence="11 14" id="KW-1133">Transmembrane helix</keyword>
<evidence type="ECO:0000256" key="3">
    <source>
        <dbReference type="ARBA" id="ARBA00022475"/>
    </source>
</evidence>
<evidence type="ECO:0000256" key="8">
    <source>
        <dbReference type="ARBA" id="ARBA00022801"/>
    </source>
</evidence>
<evidence type="ECO:0000256" key="4">
    <source>
        <dbReference type="ARBA" id="ARBA00022519"/>
    </source>
</evidence>
<sequence>MKKSSRDIHDSTRSIHRRALMLGAIQAAVVATLGWRLKTMQLDRADEFRLLSDGNSIKMRLLPPARGLIHDRSGLVIAGNEANYRATITREEAGDPAVVIERLRRLVPMTDTAVAALLAEIDKRSAITPVIVADRLTWDQFASIAVNAPALPGITPESGLSRSYPRAGDFAHVLGYVGPVSDYDLSKIENPDPVLMLPEFQLGKLGVEAKLEEVLRGKAGRRRVEVNSAGREMRELERIEGQQGATVQMTLDAGLQNFAIQRLGEESAAAVVMDVQTGDILASASAPTFDPNLFVRGISSADYKALMEHDHRPLADKTVQGVYPPGSTFKMVTLLAGLESGLIDSRSHFYCPGHTTVAGRRFHCWSRSGHGSVGPVDSLERSCDVFYYELAQKIGIDRMSEMARRMGIGVRPDLPMSAIAEGIAPDRNWKRARHGQEWQIGDSINASIGQGYVLASPLQLAVMTARVATGLEVAPRLIRAIDGTAVPDPVFPPLGLEEGNLKVARAGMDAVMNGGSGTAAKARIVRPEWRMAGKTGTSQVRNITAAERARGVIRNDQLPWNRRDHALFVCYAPYEAPRYAVSVVVEHGGGGSAVAAPIARDILLYALAGGLPPLDAYPPGQRDEIREMLARMRLAPSPVAQASGGRARA</sequence>
<dbReference type="PANTHER" id="PTHR30627:SF2">
    <property type="entry name" value="PEPTIDOGLYCAN D,D-TRANSPEPTIDASE MRDA"/>
    <property type="match status" value="1"/>
</dbReference>
<evidence type="ECO:0000256" key="14">
    <source>
        <dbReference type="SAM" id="Phobius"/>
    </source>
</evidence>
<dbReference type="PANTHER" id="PTHR30627">
    <property type="entry name" value="PEPTIDOGLYCAN D,D-TRANSPEPTIDASE"/>
    <property type="match status" value="1"/>
</dbReference>
<dbReference type="Proteomes" id="UP000199555">
    <property type="component" value="Unassembled WGS sequence"/>
</dbReference>
<dbReference type="RefSeq" id="WP_090757308.1">
    <property type="nucleotide sequence ID" value="NZ_FNGE01000025.1"/>
</dbReference>
<evidence type="ECO:0000313" key="18">
    <source>
        <dbReference type="Proteomes" id="UP000199555"/>
    </source>
</evidence>
<keyword evidence="3" id="KW-1003">Cell membrane</keyword>
<dbReference type="GO" id="GO:0005886">
    <property type="term" value="C:plasma membrane"/>
    <property type="evidence" value="ECO:0007669"/>
    <property type="project" value="UniProtKB-SubCell"/>
</dbReference>
<evidence type="ECO:0000313" key="17">
    <source>
        <dbReference type="EMBL" id="SDL80313.1"/>
    </source>
</evidence>
<keyword evidence="9" id="KW-0133">Cell shape</keyword>
<keyword evidence="7 14" id="KW-0812">Transmembrane</keyword>
<evidence type="ECO:0000256" key="1">
    <source>
        <dbReference type="ARBA" id="ARBA00004167"/>
    </source>
</evidence>
<feature type="domain" description="Penicillin-binding protein transpeptidase" evidence="15">
    <location>
        <begin position="269"/>
        <end position="603"/>
    </location>
</feature>
<dbReference type="OrthoDB" id="9766847at2"/>
<dbReference type="NCBIfam" id="TIGR03423">
    <property type="entry name" value="pbp2_mrdA"/>
    <property type="match status" value="1"/>
</dbReference>
<dbReference type="GO" id="GO:0008658">
    <property type="term" value="F:penicillin binding"/>
    <property type="evidence" value="ECO:0007669"/>
    <property type="project" value="InterPro"/>
</dbReference>
<protein>
    <submittedName>
        <fullName evidence="17">Penicillin-binding protein 2</fullName>
    </submittedName>
</protein>
<dbReference type="EMBL" id="FNGE01000025">
    <property type="protein sequence ID" value="SDL80313.1"/>
    <property type="molecule type" value="Genomic_DNA"/>
</dbReference>
<evidence type="ECO:0000256" key="10">
    <source>
        <dbReference type="ARBA" id="ARBA00022984"/>
    </source>
</evidence>
<dbReference type="GO" id="GO:0071555">
    <property type="term" value="P:cell wall organization"/>
    <property type="evidence" value="ECO:0007669"/>
    <property type="project" value="UniProtKB-KW"/>
</dbReference>
<dbReference type="AlphaFoldDB" id="A0A1G9N1P7"/>